<dbReference type="GO" id="GO:0003677">
    <property type="term" value="F:DNA binding"/>
    <property type="evidence" value="ECO:0007669"/>
    <property type="project" value="UniProtKB-KW"/>
</dbReference>
<reference evidence="4 5" key="1">
    <citation type="submission" date="2013-07" db="EMBL/GenBank/DDBJ databases">
        <authorList>
            <consortium name="DOE Joint Genome Institute"/>
            <person name="Eisen J."/>
            <person name="Huntemann M."/>
            <person name="Han J."/>
            <person name="Chen A."/>
            <person name="Kyrpides N."/>
            <person name="Mavromatis K."/>
            <person name="Markowitz V."/>
            <person name="Palaniappan K."/>
            <person name="Ivanova N."/>
            <person name="Schaumberg A."/>
            <person name="Pati A."/>
            <person name="Liolios K."/>
            <person name="Nordberg H.P."/>
            <person name="Cantor M.N."/>
            <person name="Hua S.X."/>
            <person name="Woyke T."/>
        </authorList>
    </citation>
    <scope>NUCLEOTIDE SEQUENCE [LARGE SCALE GENOMIC DNA]</scope>
    <source>
        <strain evidence="4 5">DSM 44712</strain>
    </source>
</reference>
<feature type="modified residue" description="4-aspartylphosphate" evidence="2">
    <location>
        <position position="53"/>
    </location>
</feature>
<dbReference type="SUPFAM" id="SSF52172">
    <property type="entry name" value="CheY-like"/>
    <property type="match status" value="1"/>
</dbReference>
<dbReference type="OrthoDB" id="3789486at2"/>
<organism evidence="4 5">
    <name type="scientific">Cryptosporangium arvum DSM 44712</name>
    <dbReference type="NCBI Taxonomy" id="927661"/>
    <lineage>
        <taxon>Bacteria</taxon>
        <taxon>Bacillati</taxon>
        <taxon>Actinomycetota</taxon>
        <taxon>Actinomycetes</taxon>
        <taxon>Cryptosporangiales</taxon>
        <taxon>Cryptosporangiaceae</taxon>
        <taxon>Cryptosporangium</taxon>
    </lineage>
</organism>
<protein>
    <submittedName>
        <fullName evidence="4">Response regulator with CheY-like receiver, AAA-type ATPase, and DNA-binding domains</fullName>
    </submittedName>
</protein>
<gene>
    <name evidence="4" type="ORF">CryarDRAFT_2701</name>
</gene>
<evidence type="ECO:0000313" key="5">
    <source>
        <dbReference type="Proteomes" id="UP000021053"/>
    </source>
</evidence>
<dbReference type="EMBL" id="JFBT01000001">
    <property type="protein sequence ID" value="EXG81584.1"/>
    <property type="molecule type" value="Genomic_DNA"/>
</dbReference>
<dbReference type="GO" id="GO:0000160">
    <property type="term" value="P:phosphorelay signal transduction system"/>
    <property type="evidence" value="ECO:0007669"/>
    <property type="project" value="InterPro"/>
</dbReference>
<proteinExistence type="predicted"/>
<dbReference type="InterPro" id="IPR011006">
    <property type="entry name" value="CheY-like_superfamily"/>
</dbReference>
<accession>A0A010ZSC4</accession>
<feature type="domain" description="Response regulatory" evidence="3">
    <location>
        <begin position="3"/>
        <end position="117"/>
    </location>
</feature>
<evidence type="ECO:0000313" key="4">
    <source>
        <dbReference type="EMBL" id="EXG81584.1"/>
    </source>
</evidence>
<comment type="caution">
    <text evidence="4">The sequence shown here is derived from an EMBL/GenBank/DDBJ whole genome shotgun (WGS) entry which is preliminary data.</text>
</comment>
<sequence>MARLLVVEDEPDLRDLLVHRFEAAGHEVVPVATSAAALRTVEADGPPDAAVLDVDLPGRDGVDLLADLRRRHPALPALFITVLWSGELLARMKATGCPYLTKPFAARDLRDAVADLLHGGNTPG</sequence>
<dbReference type="RefSeq" id="WP_051570121.1">
    <property type="nucleotide sequence ID" value="NZ_KK073874.1"/>
</dbReference>
<evidence type="ECO:0000256" key="1">
    <source>
        <dbReference type="ARBA" id="ARBA00022553"/>
    </source>
</evidence>
<evidence type="ECO:0000256" key="2">
    <source>
        <dbReference type="PROSITE-ProRule" id="PRU00169"/>
    </source>
</evidence>
<dbReference type="PROSITE" id="PS50110">
    <property type="entry name" value="RESPONSE_REGULATORY"/>
    <property type="match status" value="1"/>
</dbReference>
<dbReference type="SMART" id="SM00448">
    <property type="entry name" value="REC"/>
    <property type="match status" value="1"/>
</dbReference>
<dbReference type="HOGENOM" id="CLU_000445_69_8_11"/>
<dbReference type="Pfam" id="PF00072">
    <property type="entry name" value="Response_reg"/>
    <property type="match status" value="1"/>
</dbReference>
<evidence type="ECO:0000259" key="3">
    <source>
        <dbReference type="PROSITE" id="PS50110"/>
    </source>
</evidence>
<dbReference type="AlphaFoldDB" id="A0A010ZSC4"/>
<dbReference type="Proteomes" id="UP000021053">
    <property type="component" value="Unassembled WGS sequence"/>
</dbReference>
<dbReference type="Gene3D" id="3.40.50.2300">
    <property type="match status" value="1"/>
</dbReference>
<dbReference type="InterPro" id="IPR001789">
    <property type="entry name" value="Sig_transdc_resp-reg_receiver"/>
</dbReference>
<keyword evidence="4" id="KW-0238">DNA-binding</keyword>
<dbReference type="InterPro" id="IPR050595">
    <property type="entry name" value="Bact_response_regulator"/>
</dbReference>
<keyword evidence="5" id="KW-1185">Reference proteome</keyword>
<dbReference type="PANTHER" id="PTHR44591">
    <property type="entry name" value="STRESS RESPONSE REGULATOR PROTEIN 1"/>
    <property type="match status" value="1"/>
</dbReference>
<dbReference type="PANTHER" id="PTHR44591:SF3">
    <property type="entry name" value="RESPONSE REGULATORY DOMAIN-CONTAINING PROTEIN"/>
    <property type="match status" value="1"/>
</dbReference>
<name>A0A010ZSC4_9ACTN</name>
<keyword evidence="1 2" id="KW-0597">Phosphoprotein</keyword>